<evidence type="ECO:0000313" key="6">
    <source>
        <dbReference type="EMBL" id="KAG5181623.1"/>
    </source>
</evidence>
<dbReference type="InterPro" id="IPR023395">
    <property type="entry name" value="MCP_dom_sf"/>
</dbReference>
<keyword evidence="2 4" id="KW-0812">Transmembrane</keyword>
<dbReference type="Proteomes" id="UP000664859">
    <property type="component" value="Unassembled WGS sequence"/>
</dbReference>
<dbReference type="EMBL" id="JAFCMP010000312">
    <property type="protein sequence ID" value="KAG5181623.1"/>
    <property type="molecule type" value="Genomic_DNA"/>
</dbReference>
<evidence type="ECO:0000256" key="5">
    <source>
        <dbReference type="RuleBase" id="RU000488"/>
    </source>
</evidence>
<keyword evidence="5" id="KW-0813">Transport</keyword>
<reference evidence="6" key="1">
    <citation type="submission" date="2021-02" db="EMBL/GenBank/DDBJ databases">
        <title>First Annotated Genome of the Yellow-green Alga Tribonema minus.</title>
        <authorList>
            <person name="Mahan K.M."/>
        </authorList>
    </citation>
    <scope>NUCLEOTIDE SEQUENCE</scope>
    <source>
        <strain evidence="6">UTEX B ZZ1240</strain>
    </source>
</reference>
<feature type="repeat" description="Solcar" evidence="4">
    <location>
        <begin position="115"/>
        <end position="196"/>
    </location>
</feature>
<accession>A0A835Z3L6</accession>
<dbReference type="Pfam" id="PF00153">
    <property type="entry name" value="Mito_carr"/>
    <property type="match status" value="3"/>
</dbReference>
<dbReference type="AlphaFoldDB" id="A0A835Z3L6"/>
<sequence>MPMAAAGAEAPPVDIKKILSKSAKRALGGGASGAAAAGVQVLSLMWLRTTMNYQYRNGGSTVDALTTLYAEGGVPRLYRGLPFALLQGPLSRFGDTAANAGVIALLDALPATQALPLPLKSAGGSIAAGLWRIALTPIDTIKTTLQVVGEGGGEVVLKRLQAEGPSALFQGAVATSVATMVGHYPWYLTYNALGEWLPMAPAGDELLRLGRAALMGVCASSVSDCCSNSIRVIKTAKQTSPEQITYTQALKSVLDEGGVPGLFGRGLQTRLVANGLQGALFSVLWKFFETKFAAGSVAAATAVLLQ</sequence>
<evidence type="ECO:0000313" key="7">
    <source>
        <dbReference type="Proteomes" id="UP000664859"/>
    </source>
</evidence>
<name>A0A835Z3L6_9STRA</name>
<organism evidence="6 7">
    <name type="scientific">Tribonema minus</name>
    <dbReference type="NCBI Taxonomy" id="303371"/>
    <lineage>
        <taxon>Eukaryota</taxon>
        <taxon>Sar</taxon>
        <taxon>Stramenopiles</taxon>
        <taxon>Ochrophyta</taxon>
        <taxon>PX clade</taxon>
        <taxon>Xanthophyceae</taxon>
        <taxon>Tribonematales</taxon>
        <taxon>Tribonemataceae</taxon>
        <taxon>Tribonema</taxon>
    </lineage>
</organism>
<comment type="subcellular location">
    <subcellularLocation>
        <location evidence="1">Membrane</location>
        <topology evidence="1">Multi-pass membrane protein</topology>
    </subcellularLocation>
</comment>
<comment type="caution">
    <text evidence="6">The sequence shown here is derived from an EMBL/GenBank/DDBJ whole genome shotgun (WGS) entry which is preliminary data.</text>
</comment>
<evidence type="ECO:0000256" key="4">
    <source>
        <dbReference type="PROSITE-ProRule" id="PRU00282"/>
    </source>
</evidence>
<dbReference type="PROSITE" id="PS50920">
    <property type="entry name" value="SOLCAR"/>
    <property type="match status" value="1"/>
</dbReference>
<dbReference type="SUPFAM" id="SSF103506">
    <property type="entry name" value="Mitochondrial carrier"/>
    <property type="match status" value="1"/>
</dbReference>
<protein>
    <submittedName>
        <fullName evidence="6">Mitochondrial carrier domain-containing protein</fullName>
    </submittedName>
</protein>
<evidence type="ECO:0000256" key="1">
    <source>
        <dbReference type="ARBA" id="ARBA00004141"/>
    </source>
</evidence>
<dbReference type="GO" id="GO:0016020">
    <property type="term" value="C:membrane"/>
    <property type="evidence" value="ECO:0007669"/>
    <property type="project" value="UniProtKB-SubCell"/>
</dbReference>
<comment type="similarity">
    <text evidence="5">Belongs to the mitochondrial carrier (TC 2.A.29) family.</text>
</comment>
<proteinExistence type="inferred from homology"/>
<dbReference type="Gene3D" id="1.50.40.10">
    <property type="entry name" value="Mitochondrial carrier domain"/>
    <property type="match status" value="1"/>
</dbReference>
<evidence type="ECO:0000256" key="3">
    <source>
        <dbReference type="ARBA" id="ARBA00023136"/>
    </source>
</evidence>
<dbReference type="OrthoDB" id="409948at2759"/>
<dbReference type="InterPro" id="IPR018108">
    <property type="entry name" value="MCP_transmembrane"/>
</dbReference>
<dbReference type="PANTHER" id="PTHR47567">
    <property type="entry name" value="MITOCHONDRIAL SUBSTRATE/SOLUTE CARRIER"/>
    <property type="match status" value="1"/>
</dbReference>
<keyword evidence="7" id="KW-1185">Reference proteome</keyword>
<gene>
    <name evidence="6" type="ORF">JKP88DRAFT_321005</name>
</gene>
<evidence type="ECO:0000256" key="2">
    <source>
        <dbReference type="ARBA" id="ARBA00022692"/>
    </source>
</evidence>
<dbReference type="PANTHER" id="PTHR47567:SF1">
    <property type="entry name" value="NAD-DEPENDENT EPIMERASE_DEHYDRATASE DOMAIN-CONTAINING PROTEIN"/>
    <property type="match status" value="1"/>
</dbReference>
<keyword evidence="3 4" id="KW-0472">Membrane</keyword>